<evidence type="ECO:0000313" key="10">
    <source>
        <dbReference type="Proteomes" id="UP001597361"/>
    </source>
</evidence>
<evidence type="ECO:0000259" key="7">
    <source>
        <dbReference type="Pfam" id="PF07980"/>
    </source>
</evidence>
<feature type="domain" description="RagB/SusD" evidence="7">
    <location>
        <begin position="324"/>
        <end position="461"/>
    </location>
</feature>
<gene>
    <name evidence="9" type="ORF">ACFSKL_22430</name>
</gene>
<comment type="caution">
    <text evidence="9">The sequence shown here is derived from an EMBL/GenBank/DDBJ whole genome shotgun (WGS) entry which is preliminary data.</text>
</comment>
<comment type="subcellular location">
    <subcellularLocation>
        <location evidence="1">Cell outer membrane</location>
    </subcellularLocation>
</comment>
<keyword evidence="4" id="KW-0472">Membrane</keyword>
<dbReference type="CDD" id="cd08977">
    <property type="entry name" value="SusD"/>
    <property type="match status" value="1"/>
</dbReference>
<proteinExistence type="inferred from homology"/>
<dbReference type="Pfam" id="PF07980">
    <property type="entry name" value="SusD_RagB"/>
    <property type="match status" value="1"/>
</dbReference>
<feature type="domain" description="SusD-like N-terminal" evidence="8">
    <location>
        <begin position="100"/>
        <end position="230"/>
    </location>
</feature>
<dbReference type="PROSITE" id="PS51257">
    <property type="entry name" value="PROKAR_LIPOPROTEIN"/>
    <property type="match status" value="1"/>
</dbReference>
<protein>
    <submittedName>
        <fullName evidence="9">RagB/SusD family nutrient uptake outer membrane protein</fullName>
    </submittedName>
</protein>
<evidence type="ECO:0000256" key="6">
    <source>
        <dbReference type="SAM" id="SignalP"/>
    </source>
</evidence>
<dbReference type="Gene3D" id="1.25.40.390">
    <property type="match status" value="1"/>
</dbReference>
<dbReference type="InterPro" id="IPR012944">
    <property type="entry name" value="SusD_RagB_dom"/>
</dbReference>
<accession>A0ABW4VTP4</accession>
<dbReference type="SUPFAM" id="SSF48452">
    <property type="entry name" value="TPR-like"/>
    <property type="match status" value="1"/>
</dbReference>
<dbReference type="InterPro" id="IPR033985">
    <property type="entry name" value="SusD-like_N"/>
</dbReference>
<evidence type="ECO:0000256" key="3">
    <source>
        <dbReference type="ARBA" id="ARBA00022729"/>
    </source>
</evidence>
<keyword evidence="5" id="KW-0998">Cell outer membrane</keyword>
<sequence>MKNSQTKKIYIKVALAACLVLTLASCEGFLELDPPKTSVVDENVFQSANTADAAIRGIYISMYSSTFTANLINGAFLSPVLGISADELDFFGTEFDNFKNNRLIVSDNNILSVWNSGYRIVYLTNACVQGLRGNSNFGAAQRDRMLGEALFLRGLHYYYMVNLWGAVPLVLSTDYQTTGSLPRASVDDVYGQIIADLLEAEELLGVEYFGTGKIRANRHAVSALLARVYLYRGEWQAANDKATQVIGGDYSLPDAEDVFLVGSEEAIWQLQNSATPTSNSIETSRFVPNNLPLFYVNQDLAVMFGEDDARASWLGSFEYLGEEYIYPYKYKVAVNTPTGTQEHLVMLRLAEQYLIRAEARAMLNDFSGSLEDLNMVRKRAGVAEIANVSGQEALLGLIARERRLELFSEQGHRWFDLKRTGRIAQVLEAYKEISWDSNSELWPIPQAQLLANPNLEQNPGYGQ</sequence>
<evidence type="ECO:0000256" key="1">
    <source>
        <dbReference type="ARBA" id="ARBA00004442"/>
    </source>
</evidence>
<dbReference type="Proteomes" id="UP001597361">
    <property type="component" value="Unassembled WGS sequence"/>
</dbReference>
<organism evidence="9 10">
    <name type="scientific">Belliella marina</name>
    <dbReference type="NCBI Taxonomy" id="1644146"/>
    <lineage>
        <taxon>Bacteria</taxon>
        <taxon>Pseudomonadati</taxon>
        <taxon>Bacteroidota</taxon>
        <taxon>Cytophagia</taxon>
        <taxon>Cytophagales</taxon>
        <taxon>Cyclobacteriaceae</taxon>
        <taxon>Belliella</taxon>
    </lineage>
</organism>
<dbReference type="InterPro" id="IPR011990">
    <property type="entry name" value="TPR-like_helical_dom_sf"/>
</dbReference>
<evidence type="ECO:0000256" key="2">
    <source>
        <dbReference type="ARBA" id="ARBA00006275"/>
    </source>
</evidence>
<evidence type="ECO:0000256" key="4">
    <source>
        <dbReference type="ARBA" id="ARBA00023136"/>
    </source>
</evidence>
<reference evidence="10" key="1">
    <citation type="journal article" date="2019" name="Int. J. Syst. Evol. Microbiol.">
        <title>The Global Catalogue of Microorganisms (GCM) 10K type strain sequencing project: providing services to taxonomists for standard genome sequencing and annotation.</title>
        <authorList>
            <consortium name="The Broad Institute Genomics Platform"/>
            <consortium name="The Broad Institute Genome Sequencing Center for Infectious Disease"/>
            <person name="Wu L."/>
            <person name="Ma J."/>
        </authorList>
    </citation>
    <scope>NUCLEOTIDE SEQUENCE [LARGE SCALE GENOMIC DNA]</scope>
    <source>
        <strain evidence="10">CGMCC 1.15180</strain>
    </source>
</reference>
<evidence type="ECO:0000259" key="8">
    <source>
        <dbReference type="Pfam" id="PF14322"/>
    </source>
</evidence>
<dbReference type="RefSeq" id="WP_376889553.1">
    <property type="nucleotide sequence ID" value="NZ_JBHUHR010000050.1"/>
</dbReference>
<dbReference type="EMBL" id="JBHUHR010000050">
    <property type="protein sequence ID" value="MFD2037568.1"/>
    <property type="molecule type" value="Genomic_DNA"/>
</dbReference>
<name>A0ABW4VTP4_9BACT</name>
<keyword evidence="3 6" id="KW-0732">Signal</keyword>
<keyword evidence="10" id="KW-1185">Reference proteome</keyword>
<evidence type="ECO:0000256" key="5">
    <source>
        <dbReference type="ARBA" id="ARBA00023237"/>
    </source>
</evidence>
<dbReference type="Pfam" id="PF14322">
    <property type="entry name" value="SusD-like_3"/>
    <property type="match status" value="1"/>
</dbReference>
<feature type="signal peptide" evidence="6">
    <location>
        <begin position="1"/>
        <end position="26"/>
    </location>
</feature>
<evidence type="ECO:0000313" key="9">
    <source>
        <dbReference type="EMBL" id="MFD2037568.1"/>
    </source>
</evidence>
<comment type="similarity">
    <text evidence="2">Belongs to the SusD family.</text>
</comment>
<feature type="chain" id="PRO_5047462822" evidence="6">
    <location>
        <begin position="27"/>
        <end position="463"/>
    </location>
</feature>